<keyword evidence="3 6" id="KW-0694">RNA-binding</keyword>
<keyword evidence="2 6" id="KW-0889">Transcription antitermination</keyword>
<reference evidence="8 9" key="1">
    <citation type="submission" date="2018-11" db="EMBL/GenBank/DDBJ databases">
        <title>Genomic Encyclopedia of Type Strains, Phase IV (KMG-IV): sequencing the most valuable type-strain genomes for metagenomic binning, comparative biology and taxonomic classification.</title>
        <authorList>
            <person name="Goeker M."/>
        </authorList>
    </citation>
    <scope>NUCLEOTIDE SEQUENCE [LARGE SCALE GENOMIC DNA]</scope>
    <source>
        <strain evidence="8 9">DSM 18090</strain>
    </source>
</reference>
<comment type="similarity">
    <text evidence="1 6">Belongs to the NusB family.</text>
</comment>
<dbReference type="PANTHER" id="PTHR11078:SF3">
    <property type="entry name" value="ANTITERMINATION NUSB DOMAIN-CONTAINING PROTEIN"/>
    <property type="match status" value="1"/>
</dbReference>
<proteinExistence type="inferred from homology"/>
<dbReference type="OrthoDB" id="9811381at2"/>
<dbReference type="NCBIfam" id="NF001223">
    <property type="entry name" value="PRK00202.1-1"/>
    <property type="match status" value="1"/>
</dbReference>
<name>A0A3N5BD71_9BACI</name>
<dbReference type="GO" id="GO:0005829">
    <property type="term" value="C:cytosol"/>
    <property type="evidence" value="ECO:0007669"/>
    <property type="project" value="TreeGrafter"/>
</dbReference>
<evidence type="ECO:0000256" key="5">
    <source>
        <dbReference type="ARBA" id="ARBA00023163"/>
    </source>
</evidence>
<dbReference type="RefSeq" id="WP_124219512.1">
    <property type="nucleotide sequence ID" value="NZ_RKRF01000007.1"/>
</dbReference>
<protein>
    <recommendedName>
        <fullName evidence="6">Transcription antitermination protein NusB</fullName>
    </recommendedName>
    <alternativeName>
        <fullName evidence="6">Antitermination factor NusB</fullName>
    </alternativeName>
</protein>
<keyword evidence="5 6" id="KW-0804">Transcription</keyword>
<dbReference type="SUPFAM" id="SSF48013">
    <property type="entry name" value="NusB-like"/>
    <property type="match status" value="1"/>
</dbReference>
<evidence type="ECO:0000256" key="3">
    <source>
        <dbReference type="ARBA" id="ARBA00022884"/>
    </source>
</evidence>
<dbReference type="NCBIfam" id="TIGR01951">
    <property type="entry name" value="nusB"/>
    <property type="match status" value="1"/>
</dbReference>
<organism evidence="8 9">
    <name type="scientific">Aquisalibacillus elongatus</name>
    <dbReference type="NCBI Taxonomy" id="485577"/>
    <lineage>
        <taxon>Bacteria</taxon>
        <taxon>Bacillati</taxon>
        <taxon>Bacillota</taxon>
        <taxon>Bacilli</taxon>
        <taxon>Bacillales</taxon>
        <taxon>Bacillaceae</taxon>
        <taxon>Aquisalibacillus</taxon>
    </lineage>
</organism>
<dbReference type="InterPro" id="IPR035926">
    <property type="entry name" value="NusB-like_sf"/>
</dbReference>
<dbReference type="GO" id="GO:0031564">
    <property type="term" value="P:transcription antitermination"/>
    <property type="evidence" value="ECO:0007669"/>
    <property type="project" value="UniProtKB-KW"/>
</dbReference>
<dbReference type="AlphaFoldDB" id="A0A3N5BD71"/>
<gene>
    <name evidence="6" type="primary">nusB</name>
    <name evidence="8" type="ORF">EDC24_0550</name>
</gene>
<sequence length="127" mass="14710">MEERRHAREKAFQVLYQLDINQDASLESMYEAVDEDISQYAKSLIQGVVEKRGIIDKQLDEKLENWSLNRIGTVEKTVLRIALFEIIYIEDVPSKVAINEAVEIAKRFNEDKSGKFINGVLSKFMQE</sequence>
<dbReference type="Gene3D" id="1.10.940.10">
    <property type="entry name" value="NusB-like"/>
    <property type="match status" value="1"/>
</dbReference>
<dbReference type="InterPro" id="IPR006027">
    <property type="entry name" value="NusB_RsmB_TIM44"/>
</dbReference>
<keyword evidence="4 6" id="KW-0805">Transcription regulation</keyword>
<dbReference type="Pfam" id="PF01029">
    <property type="entry name" value="NusB"/>
    <property type="match status" value="1"/>
</dbReference>
<dbReference type="GO" id="GO:0003723">
    <property type="term" value="F:RNA binding"/>
    <property type="evidence" value="ECO:0007669"/>
    <property type="project" value="UniProtKB-UniRule"/>
</dbReference>
<dbReference type="PANTHER" id="PTHR11078">
    <property type="entry name" value="N UTILIZATION SUBSTANCE PROTEIN B-RELATED"/>
    <property type="match status" value="1"/>
</dbReference>
<accession>A0A3N5BD71</accession>
<evidence type="ECO:0000256" key="6">
    <source>
        <dbReference type="HAMAP-Rule" id="MF_00073"/>
    </source>
</evidence>
<keyword evidence="9" id="KW-1185">Reference proteome</keyword>
<comment type="caution">
    <text evidence="8">The sequence shown here is derived from an EMBL/GenBank/DDBJ whole genome shotgun (WGS) entry which is preliminary data.</text>
</comment>
<evidence type="ECO:0000259" key="7">
    <source>
        <dbReference type="Pfam" id="PF01029"/>
    </source>
</evidence>
<dbReference type="Proteomes" id="UP000276443">
    <property type="component" value="Unassembled WGS sequence"/>
</dbReference>
<dbReference type="InterPro" id="IPR011605">
    <property type="entry name" value="NusB_fam"/>
</dbReference>
<evidence type="ECO:0000256" key="2">
    <source>
        <dbReference type="ARBA" id="ARBA00022814"/>
    </source>
</evidence>
<dbReference type="GO" id="GO:0006353">
    <property type="term" value="P:DNA-templated transcription termination"/>
    <property type="evidence" value="ECO:0007669"/>
    <property type="project" value="UniProtKB-UniRule"/>
</dbReference>
<feature type="domain" description="NusB/RsmB/TIM44" evidence="7">
    <location>
        <begin position="6"/>
        <end position="125"/>
    </location>
</feature>
<evidence type="ECO:0000256" key="1">
    <source>
        <dbReference type="ARBA" id="ARBA00005952"/>
    </source>
</evidence>
<dbReference type="HAMAP" id="MF_00073">
    <property type="entry name" value="NusB"/>
    <property type="match status" value="1"/>
</dbReference>
<evidence type="ECO:0000256" key="4">
    <source>
        <dbReference type="ARBA" id="ARBA00023015"/>
    </source>
</evidence>
<dbReference type="EMBL" id="RKRF01000007">
    <property type="protein sequence ID" value="RPF55666.1"/>
    <property type="molecule type" value="Genomic_DNA"/>
</dbReference>
<evidence type="ECO:0000313" key="8">
    <source>
        <dbReference type="EMBL" id="RPF55666.1"/>
    </source>
</evidence>
<comment type="function">
    <text evidence="6">Involved in transcription antitermination. Required for transcription of ribosomal RNA (rRNA) genes. Binds specifically to the boxA antiterminator sequence of the ribosomal RNA (rrn) operons.</text>
</comment>
<evidence type="ECO:0000313" key="9">
    <source>
        <dbReference type="Proteomes" id="UP000276443"/>
    </source>
</evidence>